<keyword evidence="1" id="KW-1133">Transmembrane helix</keyword>
<dbReference type="Proteomes" id="UP000549913">
    <property type="component" value="Unassembled WGS sequence"/>
</dbReference>
<keyword evidence="1" id="KW-0812">Transmembrane</keyword>
<dbReference type="InterPro" id="IPR002881">
    <property type="entry name" value="DUF58"/>
</dbReference>
<feature type="transmembrane region" description="Helical" evidence="1">
    <location>
        <begin position="41"/>
        <end position="60"/>
    </location>
</feature>
<sequence length="400" mass="41750">MTGATAAVPSRPVAVSAAGWSVLAAAVIGLALGVALGWTELLVVGLTAALLVLVAALFLVGRSSGGLAVSVLERQVVAGGTATVVVRVTGDGRGRQRARDAELPVGDRVESVRLPAVAAGETREVQLRVPAGRRGVVQLGPVTLVRRDPFGFARRESARSGRALLYVHPPTAALTVATSGLLRDLEGIATTDLTDSDIAFHALRPYVAGDDRRHIHWRSTAKTGAFLVRQFEQTRRSHLIVLQSLAAADYASDDEFELAVSAVGSIGARAIADGTTLSVFAGAPRTRGEAGRLRSRGRRELLDDLSGIHELPAATPVAGLARTVAQQAPDASLVFVVCGSTVPARRLRAAAANFAPGVEVVAVVTRPESPPTLVRIEALRIMRIGYLDDLVRGLARAVGA</sequence>
<evidence type="ECO:0000313" key="3">
    <source>
        <dbReference type="EMBL" id="NYD71140.1"/>
    </source>
</evidence>
<accession>A0A852SR00</accession>
<dbReference type="AlphaFoldDB" id="A0A852SR00"/>
<evidence type="ECO:0000313" key="4">
    <source>
        <dbReference type="Proteomes" id="UP000549913"/>
    </source>
</evidence>
<keyword evidence="4" id="KW-1185">Reference proteome</keyword>
<dbReference type="PANTHER" id="PTHR34351:SF1">
    <property type="entry name" value="SLR1927 PROTEIN"/>
    <property type="match status" value="1"/>
</dbReference>
<comment type="caution">
    <text evidence="3">The sequence shown here is derived from an EMBL/GenBank/DDBJ whole genome shotgun (WGS) entry which is preliminary data.</text>
</comment>
<keyword evidence="1" id="KW-0472">Membrane</keyword>
<dbReference type="Pfam" id="PF01882">
    <property type="entry name" value="DUF58"/>
    <property type="match status" value="1"/>
</dbReference>
<gene>
    <name evidence="3" type="ORF">BJ984_002298</name>
</gene>
<evidence type="ECO:0000259" key="2">
    <source>
        <dbReference type="Pfam" id="PF01882"/>
    </source>
</evidence>
<dbReference type="EMBL" id="JACCBM010000001">
    <property type="protein sequence ID" value="NYD71140.1"/>
    <property type="molecule type" value="Genomic_DNA"/>
</dbReference>
<dbReference type="RefSeq" id="WP_179548156.1">
    <property type="nucleotide sequence ID" value="NZ_BSEW01000002.1"/>
</dbReference>
<organism evidence="3 4">
    <name type="scientific">Herbiconiux flava</name>
    <dbReference type="NCBI Taxonomy" id="881268"/>
    <lineage>
        <taxon>Bacteria</taxon>
        <taxon>Bacillati</taxon>
        <taxon>Actinomycetota</taxon>
        <taxon>Actinomycetes</taxon>
        <taxon>Micrococcales</taxon>
        <taxon>Microbacteriaceae</taxon>
        <taxon>Herbiconiux</taxon>
    </lineage>
</organism>
<feature type="domain" description="DUF58" evidence="2">
    <location>
        <begin position="203"/>
        <end position="280"/>
    </location>
</feature>
<evidence type="ECO:0000256" key="1">
    <source>
        <dbReference type="SAM" id="Phobius"/>
    </source>
</evidence>
<dbReference type="PANTHER" id="PTHR34351">
    <property type="entry name" value="SLR1927 PROTEIN-RELATED"/>
    <property type="match status" value="1"/>
</dbReference>
<proteinExistence type="predicted"/>
<protein>
    <submittedName>
        <fullName evidence="3">Uncharacterized protein (DUF58 family)</fullName>
    </submittedName>
</protein>
<name>A0A852SR00_9MICO</name>
<reference evidence="3 4" key="1">
    <citation type="submission" date="2020-07" db="EMBL/GenBank/DDBJ databases">
        <title>Sequencing the genomes of 1000 actinobacteria strains.</title>
        <authorList>
            <person name="Klenk H.-P."/>
        </authorList>
    </citation>
    <scope>NUCLEOTIDE SEQUENCE [LARGE SCALE GENOMIC DNA]</scope>
    <source>
        <strain evidence="3 4">DSM 26474</strain>
    </source>
</reference>
<feature type="transmembrane region" description="Helical" evidence="1">
    <location>
        <begin position="12"/>
        <end position="35"/>
    </location>
</feature>